<dbReference type="Proteomes" id="UP000803884">
    <property type="component" value="Unassembled WGS sequence"/>
</dbReference>
<dbReference type="GeneID" id="96011144"/>
<dbReference type="PANTHER" id="PTHR19303:SF62">
    <property type="entry name" value="HTH CENPB-TYPE DOMAIN-CONTAINING PROTEIN-RELATED"/>
    <property type="match status" value="1"/>
</dbReference>
<evidence type="ECO:0000313" key="3">
    <source>
        <dbReference type="Proteomes" id="UP000803884"/>
    </source>
</evidence>
<proteinExistence type="predicted"/>
<dbReference type="InterPro" id="IPR036397">
    <property type="entry name" value="RNaseH_sf"/>
</dbReference>
<protein>
    <recommendedName>
        <fullName evidence="1">DDE-1 domain-containing protein</fullName>
    </recommendedName>
</protein>
<accession>A0AB34KDN4</accession>
<organism evidence="2 3">
    <name type="scientific">Cladosporium halotolerans</name>
    <dbReference type="NCBI Taxonomy" id="1052096"/>
    <lineage>
        <taxon>Eukaryota</taxon>
        <taxon>Fungi</taxon>
        <taxon>Dikarya</taxon>
        <taxon>Ascomycota</taxon>
        <taxon>Pezizomycotina</taxon>
        <taxon>Dothideomycetes</taxon>
        <taxon>Dothideomycetidae</taxon>
        <taxon>Cladosporiales</taxon>
        <taxon>Cladosporiaceae</taxon>
        <taxon>Cladosporium</taxon>
    </lineage>
</organism>
<gene>
    <name evidence="2" type="ORF">WHR41_09705</name>
</gene>
<dbReference type="InterPro" id="IPR004875">
    <property type="entry name" value="DDE_SF_endonuclease_dom"/>
</dbReference>
<dbReference type="EMBL" id="JAAQHG020000505">
    <property type="protein sequence ID" value="KAL1581615.1"/>
    <property type="molecule type" value="Genomic_DNA"/>
</dbReference>
<dbReference type="InterPro" id="IPR050863">
    <property type="entry name" value="CenT-Element_Derived"/>
</dbReference>
<keyword evidence="3" id="KW-1185">Reference proteome</keyword>
<sequence>ILASRGTRRVGKQWPYRFIQRREELRTRCPRTYDYQRALCEDPDLLSGWFRLFFDTRSKFGILDCDLYNFDETGFMMGVICPSMVVTRTDRRGRGKTVQPGNREWATAIACISGDGFDVPPFLLVKGAYHLANWYSEGGLPDSWAIKPTSNGWTNNETGLDWIKHFDKHTRTRTKGSHRMLVLDGHGSHQSVEFEAYCKDHSIVPICLPPHSSHIAQPLDVGLFSPLKRAYGREIDTFVRAHINHITKV</sequence>
<dbReference type="GO" id="GO:0005634">
    <property type="term" value="C:nucleus"/>
    <property type="evidence" value="ECO:0007669"/>
    <property type="project" value="TreeGrafter"/>
</dbReference>
<dbReference type="RefSeq" id="XP_069224725.1">
    <property type="nucleotide sequence ID" value="XM_069378306.1"/>
</dbReference>
<reference evidence="2 3" key="1">
    <citation type="journal article" date="2020" name="Microbiol. Resour. Announc.">
        <title>Draft Genome Sequence of a Cladosporium Species Isolated from the Mesophotic Ascidian Didemnum maculosum.</title>
        <authorList>
            <person name="Gioti A."/>
            <person name="Siaperas R."/>
            <person name="Nikolaivits E."/>
            <person name="Le Goff G."/>
            <person name="Ouazzani J."/>
            <person name="Kotoulas G."/>
            <person name="Topakas E."/>
        </authorList>
    </citation>
    <scope>NUCLEOTIDE SEQUENCE [LARGE SCALE GENOMIC DNA]</scope>
    <source>
        <strain evidence="2 3">TM138-S3</strain>
    </source>
</reference>
<evidence type="ECO:0000313" key="2">
    <source>
        <dbReference type="EMBL" id="KAL1581615.1"/>
    </source>
</evidence>
<dbReference type="Pfam" id="PF03184">
    <property type="entry name" value="DDE_1"/>
    <property type="match status" value="1"/>
</dbReference>
<name>A0AB34KDN4_9PEZI</name>
<evidence type="ECO:0000259" key="1">
    <source>
        <dbReference type="Pfam" id="PF03184"/>
    </source>
</evidence>
<dbReference type="GO" id="GO:0003677">
    <property type="term" value="F:DNA binding"/>
    <property type="evidence" value="ECO:0007669"/>
    <property type="project" value="TreeGrafter"/>
</dbReference>
<feature type="domain" description="DDE-1" evidence="1">
    <location>
        <begin position="103"/>
        <end position="246"/>
    </location>
</feature>
<feature type="non-terminal residue" evidence="2">
    <location>
        <position position="1"/>
    </location>
</feature>
<feature type="non-terminal residue" evidence="2">
    <location>
        <position position="249"/>
    </location>
</feature>
<comment type="caution">
    <text evidence="2">The sequence shown here is derived from an EMBL/GenBank/DDBJ whole genome shotgun (WGS) entry which is preliminary data.</text>
</comment>
<dbReference type="AlphaFoldDB" id="A0AB34KDN4"/>
<dbReference type="Gene3D" id="3.30.420.10">
    <property type="entry name" value="Ribonuclease H-like superfamily/Ribonuclease H"/>
    <property type="match status" value="1"/>
</dbReference>
<dbReference type="PANTHER" id="PTHR19303">
    <property type="entry name" value="TRANSPOSON"/>
    <property type="match status" value="1"/>
</dbReference>